<feature type="domain" description="Cyclic nucleotide-binding" evidence="1">
    <location>
        <begin position="74"/>
        <end position="183"/>
    </location>
</feature>
<dbReference type="SUPFAM" id="SSF51206">
    <property type="entry name" value="cAMP-binding domain-like"/>
    <property type="match status" value="1"/>
</dbReference>
<dbReference type="InterPro" id="IPR007956">
    <property type="entry name" value="Malonyl_CoA_deC_C"/>
</dbReference>
<dbReference type="PANTHER" id="PTHR28641">
    <property type="match status" value="1"/>
</dbReference>
<dbReference type="Pfam" id="PF00027">
    <property type="entry name" value="cNMP_binding"/>
    <property type="match status" value="1"/>
</dbReference>
<evidence type="ECO:0000313" key="3">
    <source>
        <dbReference type="Proteomes" id="UP000275652"/>
    </source>
</evidence>
<dbReference type="Proteomes" id="UP000275652">
    <property type="component" value="Unassembled WGS sequence"/>
</dbReference>
<name>A0A9X8DLI5_APHAT</name>
<evidence type="ECO:0000259" key="1">
    <source>
        <dbReference type="PROSITE" id="PS50042"/>
    </source>
</evidence>
<dbReference type="GO" id="GO:0006085">
    <property type="term" value="P:acetyl-CoA biosynthetic process"/>
    <property type="evidence" value="ECO:0007669"/>
    <property type="project" value="TreeGrafter"/>
</dbReference>
<dbReference type="Gene3D" id="3.40.630.150">
    <property type="entry name" value="Malonyl-CoA decarboxylase, catalytic domain"/>
    <property type="match status" value="1"/>
</dbReference>
<dbReference type="PROSITE" id="PS50042">
    <property type="entry name" value="CNMP_BINDING_3"/>
    <property type="match status" value="1"/>
</dbReference>
<accession>A0A9X8DLI5</accession>
<dbReference type="InterPro" id="IPR042303">
    <property type="entry name" value="Malonyl_CoA_deC_C_sf"/>
</dbReference>
<gene>
    <name evidence="2" type="ORF">DYB28_013306</name>
</gene>
<organism evidence="2 3">
    <name type="scientific">Aphanomyces astaci</name>
    <name type="common">Crayfish plague agent</name>
    <dbReference type="NCBI Taxonomy" id="112090"/>
    <lineage>
        <taxon>Eukaryota</taxon>
        <taxon>Sar</taxon>
        <taxon>Stramenopiles</taxon>
        <taxon>Oomycota</taxon>
        <taxon>Saprolegniomycetes</taxon>
        <taxon>Saprolegniales</taxon>
        <taxon>Verrucalvaceae</taxon>
        <taxon>Aphanomyces</taxon>
    </lineage>
</organism>
<protein>
    <recommendedName>
        <fullName evidence="1">Cyclic nucleotide-binding domain-containing protein</fullName>
    </recommendedName>
</protein>
<dbReference type="GO" id="GO:0050080">
    <property type="term" value="F:malonyl-CoA decarboxylase activity"/>
    <property type="evidence" value="ECO:0007669"/>
    <property type="project" value="InterPro"/>
</dbReference>
<proteinExistence type="predicted"/>
<dbReference type="InterPro" id="IPR014710">
    <property type="entry name" value="RmlC-like_jellyroll"/>
</dbReference>
<evidence type="ECO:0000313" key="2">
    <source>
        <dbReference type="EMBL" id="RLN99655.1"/>
    </source>
</evidence>
<dbReference type="GO" id="GO:0005782">
    <property type="term" value="C:peroxisomal matrix"/>
    <property type="evidence" value="ECO:0007669"/>
    <property type="project" value="TreeGrafter"/>
</dbReference>
<dbReference type="AlphaFoldDB" id="A0A9X8DLI5"/>
<dbReference type="InterPro" id="IPR000595">
    <property type="entry name" value="cNMP-bd_dom"/>
</dbReference>
<dbReference type="InterPro" id="IPR018490">
    <property type="entry name" value="cNMP-bd_dom_sf"/>
</dbReference>
<dbReference type="Gene3D" id="2.60.120.10">
    <property type="entry name" value="Jelly Rolls"/>
    <property type="match status" value="1"/>
</dbReference>
<dbReference type="CDD" id="cd00038">
    <property type="entry name" value="CAP_ED"/>
    <property type="match status" value="1"/>
</dbReference>
<dbReference type="GO" id="GO:2001294">
    <property type="term" value="P:malonyl-CoA catabolic process"/>
    <property type="evidence" value="ECO:0007669"/>
    <property type="project" value="TreeGrafter"/>
</dbReference>
<dbReference type="PANTHER" id="PTHR28641:SF1">
    <property type="entry name" value="MALONYL-COA DECARBOXYLASE, MITOCHONDRIAL"/>
    <property type="match status" value="1"/>
</dbReference>
<dbReference type="SMART" id="SM00100">
    <property type="entry name" value="cNMP"/>
    <property type="match status" value="1"/>
</dbReference>
<dbReference type="Pfam" id="PF05292">
    <property type="entry name" value="MCD"/>
    <property type="match status" value="1"/>
</dbReference>
<sequence length="202" mass="22242">QVATHKIIDPVANFHLQNGAQVESVNFHADTADRGVSFGVMINYKYSMHLATDNTSISYQRDSTIAVSPSVVPLLINMSPSHHHPFLQAIQDLDHNKKHDIHVLATQFAKGTTILRRGQLPDAVYFICLGQVRVDTVPSSILAQGQSFGDAEVVNGEPVRFSVVAMSVCHVLFVRHKDMVTLLDLVPSLRPAAPPTRMDSRL</sequence>
<dbReference type="EMBL" id="QUTI01048141">
    <property type="protein sequence ID" value="RLN99655.1"/>
    <property type="molecule type" value="Genomic_DNA"/>
</dbReference>
<dbReference type="InterPro" id="IPR038917">
    <property type="entry name" value="Malonyl_CoA_deC"/>
</dbReference>
<feature type="non-terminal residue" evidence="2">
    <location>
        <position position="1"/>
    </location>
</feature>
<dbReference type="GO" id="GO:0006633">
    <property type="term" value="P:fatty acid biosynthetic process"/>
    <property type="evidence" value="ECO:0007669"/>
    <property type="project" value="InterPro"/>
</dbReference>
<comment type="caution">
    <text evidence="2">The sequence shown here is derived from an EMBL/GenBank/DDBJ whole genome shotgun (WGS) entry which is preliminary data.</text>
</comment>
<reference evidence="2 3" key="1">
    <citation type="journal article" date="2018" name="J. Invertebr. Pathol.">
        <title>New genotyping method for the causative agent of crayfish plague (Aphanomyces astaci) based on whole genome data.</title>
        <authorList>
            <person name="Minardi D."/>
            <person name="Studholme D.J."/>
            <person name="van der Giezen M."/>
            <person name="Pretto T."/>
            <person name="Oidtmann B."/>
        </authorList>
    </citation>
    <scope>NUCLEOTIDE SEQUENCE [LARGE SCALE GENOMIC DNA]</scope>
    <source>
        <strain evidence="2 3">KB13</strain>
    </source>
</reference>
<dbReference type="GO" id="GO:0005759">
    <property type="term" value="C:mitochondrial matrix"/>
    <property type="evidence" value="ECO:0007669"/>
    <property type="project" value="TreeGrafter"/>
</dbReference>